<dbReference type="InterPro" id="IPR027417">
    <property type="entry name" value="P-loop_NTPase"/>
</dbReference>
<keyword evidence="10 13" id="KW-0413">Isomerase</keyword>
<dbReference type="InterPro" id="IPR014017">
    <property type="entry name" value="DNA_helicase_UvrD-like_C"/>
</dbReference>
<dbReference type="Pfam" id="PF00580">
    <property type="entry name" value="UvrD-helicase"/>
    <property type="match status" value="1"/>
</dbReference>
<dbReference type="InterPro" id="IPR000212">
    <property type="entry name" value="DNA_helicase_UvrD/REP"/>
</dbReference>
<dbReference type="EMBL" id="CP102290">
    <property type="protein sequence ID" value="UWP60308.1"/>
    <property type="molecule type" value="Genomic_DNA"/>
</dbReference>
<comment type="function">
    <text evidence="13">The heterodimer acts as both an ATP-dependent DNA helicase and an ATP-dependent, dual-direction single-stranded exonuclease. Recognizes the chi site generating a DNA molecule suitable for the initiation of homologous recombination. The AddA nuclease domain is required for chi fragment generation; this subunit has the helicase and 3' -&gt; 5' nuclease activities.</text>
</comment>
<comment type="catalytic activity">
    <reaction evidence="12 13">
        <text>ATP + H2O = ADP + phosphate + H(+)</text>
        <dbReference type="Rhea" id="RHEA:13065"/>
        <dbReference type="ChEBI" id="CHEBI:15377"/>
        <dbReference type="ChEBI" id="CHEBI:15378"/>
        <dbReference type="ChEBI" id="CHEBI:30616"/>
        <dbReference type="ChEBI" id="CHEBI:43474"/>
        <dbReference type="ChEBI" id="CHEBI:456216"/>
        <dbReference type="EC" id="5.6.2.4"/>
    </reaction>
</comment>
<evidence type="ECO:0000256" key="6">
    <source>
        <dbReference type="ARBA" id="ARBA00022839"/>
    </source>
</evidence>
<dbReference type="GO" id="GO:0004386">
    <property type="term" value="F:helicase activity"/>
    <property type="evidence" value="ECO:0007669"/>
    <property type="project" value="UniProtKB-KW"/>
</dbReference>
<evidence type="ECO:0000256" key="7">
    <source>
        <dbReference type="ARBA" id="ARBA00022840"/>
    </source>
</evidence>
<evidence type="ECO:0000256" key="12">
    <source>
        <dbReference type="ARBA" id="ARBA00048988"/>
    </source>
</evidence>
<keyword evidence="9 13" id="KW-0234">DNA repair</keyword>
<protein>
    <recommendedName>
        <fullName evidence="13">ATP-dependent helicase/nuclease subunit A</fullName>
        <ecNumber evidence="13">3.1.-.-</ecNumber>
        <ecNumber evidence="13">5.6.2.4</ecNumber>
    </recommendedName>
    <alternativeName>
        <fullName evidence="13">ATP-dependent helicase/nuclease AddA</fullName>
    </alternativeName>
    <alternativeName>
        <fullName evidence="13">DNA 3'-5' helicase AddA</fullName>
    </alternativeName>
</protein>
<comment type="catalytic activity">
    <reaction evidence="11 13">
        <text>Couples ATP hydrolysis with the unwinding of duplex DNA by translocating in the 3'-5' direction.</text>
        <dbReference type="EC" id="5.6.2.4"/>
    </reaction>
</comment>
<dbReference type="Proteomes" id="UP001060164">
    <property type="component" value="Chromosome"/>
</dbReference>
<keyword evidence="4 13" id="KW-0378">Hydrolase</keyword>
<evidence type="ECO:0000256" key="14">
    <source>
        <dbReference type="PROSITE-ProRule" id="PRU00560"/>
    </source>
</evidence>
<dbReference type="PANTHER" id="PTHR11070:SF48">
    <property type="entry name" value="ATP-DEPENDENT HELICASE_NUCLEASE SUBUNIT A"/>
    <property type="match status" value="1"/>
</dbReference>
<proteinExistence type="inferred from homology"/>
<dbReference type="RefSeq" id="WP_028528679.1">
    <property type="nucleotide sequence ID" value="NZ_CABLBR010000013.1"/>
</dbReference>
<dbReference type="PROSITE" id="PS51198">
    <property type="entry name" value="UVRD_HELICASE_ATP_BIND"/>
    <property type="match status" value="1"/>
</dbReference>
<evidence type="ECO:0000256" key="1">
    <source>
        <dbReference type="ARBA" id="ARBA00022722"/>
    </source>
</evidence>
<accession>A0ABY5VJS4</accession>
<evidence type="ECO:0000256" key="3">
    <source>
        <dbReference type="ARBA" id="ARBA00022763"/>
    </source>
</evidence>
<comment type="subunit">
    <text evidence="13">Heterodimer of AddA and AddB/RexB.</text>
</comment>
<gene>
    <name evidence="13 17" type="primary">addA</name>
    <name evidence="17" type="ORF">NQ502_04430</name>
</gene>
<dbReference type="SUPFAM" id="SSF52540">
    <property type="entry name" value="P-loop containing nucleoside triphosphate hydrolases"/>
    <property type="match status" value="1"/>
</dbReference>
<keyword evidence="6 13" id="KW-0269">Exonuclease</keyword>
<dbReference type="NCBIfam" id="TIGR02785">
    <property type="entry name" value="addA_Gpos"/>
    <property type="match status" value="1"/>
</dbReference>
<feature type="domain" description="UvrD-like helicase C-terminal" evidence="16">
    <location>
        <begin position="500"/>
        <end position="791"/>
    </location>
</feature>
<dbReference type="EC" id="3.1.-.-" evidence="13"/>
<evidence type="ECO:0000313" key="17">
    <source>
        <dbReference type="EMBL" id="UWP60308.1"/>
    </source>
</evidence>
<dbReference type="InterPro" id="IPR011335">
    <property type="entry name" value="Restrct_endonuc-II-like"/>
</dbReference>
<organism evidence="17 18">
    <name type="scientific">Ruminococcus gauvreauii</name>
    <dbReference type="NCBI Taxonomy" id="438033"/>
    <lineage>
        <taxon>Bacteria</taxon>
        <taxon>Bacillati</taxon>
        <taxon>Bacillota</taxon>
        <taxon>Clostridia</taxon>
        <taxon>Eubacteriales</taxon>
        <taxon>Oscillospiraceae</taxon>
        <taxon>Ruminococcus</taxon>
    </lineage>
</organism>
<evidence type="ECO:0000256" key="11">
    <source>
        <dbReference type="ARBA" id="ARBA00034617"/>
    </source>
</evidence>
<comment type="similarity">
    <text evidence="13">Belongs to the helicase family. AddA subfamily.</text>
</comment>
<evidence type="ECO:0000313" key="18">
    <source>
        <dbReference type="Proteomes" id="UP001060164"/>
    </source>
</evidence>
<keyword evidence="18" id="KW-1185">Reference proteome</keyword>
<keyword evidence="3 13" id="KW-0227">DNA damage</keyword>
<evidence type="ECO:0000256" key="9">
    <source>
        <dbReference type="ARBA" id="ARBA00023204"/>
    </source>
</evidence>
<sequence>MGVKWTQEQEQVISLHNRDFLVSAAAGSGKTAVLVERILTMVTRRKDPVDIDHLLVVTFTRAAAGEMKERILKALDDRLTEEPDNEHLKRQVAYIHNAQINTIDGFCANVIRNYFHLIDLDPGYRTADEGELKLLKADVLGEVLEEAYDLGSDDFHRLVECYAPGKTDALLEDLILQMYEMSTSHPWPEEWLEFCRGVYDVRTPEEVFDSPWMKLFWADVRQKIGEAVTQSAENIKTAQAEDGPYAYLPALEADASFLDRLSNTEDYNEIHAVLREHKWERLSSKKDAAVSDMLKERAKAGRETVKEIVSELQKQYFAMPAEAVFQCMRSCSPVMGSLIDLTIAFSRRFALKKRQKNLLDFTDMEHLALQILVEKKEDGSCVRSQAARELSRQFEEILIDEYQDSNYVQEMLLTSVSRHEDGVCNIFMVGDVKQSIYRFRLADPRLFLEKYETYTKKESSRQRIDLHRNFRSRKEVLGFVNLLFEQLMSRSFGGVAYDESAALYPGAEYPGGNDPEFARTEVLMLESDGEDVKEEGMSGEARELEARIIGQRIREMAGRELVFDRQANAYRPMRYSDCVILLRTVSGWGETFGKVLQAMGIPSYVTTRTGYFTAPEIVTLLNYLHICDNPRQDIPFAGILHSPIATVSVQELADIRRAFPEGKLYDGCRRYQDAGENEVLRKKLEKFFSVYSDMRDRVAYTPIHELILAILNETGYGQYVRAMRAGEQRAANIRMLIEKARDYEKTSYRGLFNFIRYIEYLQKYNVDFGEVNITGENENTVRIMSIHKSKGLEFPVVFLAGMGKKFNLRDINSGIIMHPDYGPGVDCIDPEQRTRIPTLLKGVIRHQLLMESLGEEMRVLYVALTRAKEKLILVGTVSRLEKRMRECAGVLTQESPEISMRIREKGRDYWAWVLPSLVRHRAFLPVLEAYGLPVNARKEIRKDDAEVVIRILTLQELTQKEVWHETGRQAGKRRFLEWNVQKTYDPQVKQLLDERFSFVYPYEKQQHVPVKLTVSELKQPYMEEPAEELYFQPDIIPLVPQFIEKKEQVLTGADRGTAYHRVLQLLDYSGADSAEGVGRQLSAMEAAGKITETMKLCVEAEDIVGLVQSPLGRRMKAAQQEGRLFLEQPFAMSIPASEKDPHFLDSDTIVVQGIIDAFFYEGDGIILVDYKTDQVQCAQELADKYHRQLDYYAQALMRTTGKTVREKIIYSVTLGREIVCE</sequence>
<dbReference type="InterPro" id="IPR011604">
    <property type="entry name" value="PDDEXK-like_dom_sf"/>
</dbReference>
<dbReference type="InterPro" id="IPR014152">
    <property type="entry name" value="AddA"/>
</dbReference>
<evidence type="ECO:0000256" key="8">
    <source>
        <dbReference type="ARBA" id="ARBA00023125"/>
    </source>
</evidence>
<evidence type="ECO:0000256" key="5">
    <source>
        <dbReference type="ARBA" id="ARBA00022806"/>
    </source>
</evidence>
<reference evidence="17" key="1">
    <citation type="journal article" date="2022" name="Cell">
        <title>Design, construction, and in vivo augmentation of a complex gut microbiome.</title>
        <authorList>
            <person name="Cheng A.G."/>
            <person name="Ho P.Y."/>
            <person name="Aranda-Diaz A."/>
            <person name="Jain S."/>
            <person name="Yu F.B."/>
            <person name="Meng X."/>
            <person name="Wang M."/>
            <person name="Iakiviak M."/>
            <person name="Nagashima K."/>
            <person name="Zhao A."/>
            <person name="Murugkar P."/>
            <person name="Patil A."/>
            <person name="Atabakhsh K."/>
            <person name="Weakley A."/>
            <person name="Yan J."/>
            <person name="Brumbaugh A.R."/>
            <person name="Higginbottom S."/>
            <person name="Dimas A."/>
            <person name="Shiver A.L."/>
            <person name="Deutschbauer A."/>
            <person name="Neff N."/>
            <person name="Sonnenburg J.L."/>
            <person name="Huang K.C."/>
            <person name="Fischbach M.A."/>
        </authorList>
    </citation>
    <scope>NUCLEOTIDE SEQUENCE</scope>
    <source>
        <strain evidence="17">DSM 19829</strain>
    </source>
</reference>
<dbReference type="SUPFAM" id="SSF52980">
    <property type="entry name" value="Restriction endonuclease-like"/>
    <property type="match status" value="1"/>
</dbReference>
<feature type="binding site" evidence="14">
    <location>
        <begin position="24"/>
        <end position="31"/>
    </location>
    <ligand>
        <name>ATP</name>
        <dbReference type="ChEBI" id="CHEBI:30616"/>
    </ligand>
</feature>
<keyword evidence="1 13" id="KW-0540">Nuclease</keyword>
<evidence type="ECO:0000256" key="4">
    <source>
        <dbReference type="ARBA" id="ARBA00022801"/>
    </source>
</evidence>
<dbReference type="Gene3D" id="3.90.320.10">
    <property type="match status" value="1"/>
</dbReference>
<keyword evidence="2 13" id="KW-0547">Nucleotide-binding</keyword>
<evidence type="ECO:0000256" key="10">
    <source>
        <dbReference type="ARBA" id="ARBA00023235"/>
    </source>
</evidence>
<dbReference type="InterPro" id="IPR014016">
    <property type="entry name" value="UvrD-like_ATP-bd"/>
</dbReference>
<dbReference type="Pfam" id="PF13361">
    <property type="entry name" value="UvrD_C"/>
    <property type="match status" value="1"/>
</dbReference>
<dbReference type="Pfam" id="PF12705">
    <property type="entry name" value="PDDEXK_1"/>
    <property type="match status" value="1"/>
</dbReference>
<keyword evidence="8 13" id="KW-0238">DNA-binding</keyword>
<dbReference type="PANTHER" id="PTHR11070">
    <property type="entry name" value="UVRD / RECB / PCRA DNA HELICASE FAMILY MEMBER"/>
    <property type="match status" value="1"/>
</dbReference>
<dbReference type="EC" id="5.6.2.4" evidence="13"/>
<dbReference type="Gene3D" id="3.40.50.300">
    <property type="entry name" value="P-loop containing nucleotide triphosphate hydrolases"/>
    <property type="match status" value="4"/>
</dbReference>
<evidence type="ECO:0000256" key="2">
    <source>
        <dbReference type="ARBA" id="ARBA00022741"/>
    </source>
</evidence>
<keyword evidence="7 13" id="KW-0067">ATP-binding</keyword>
<feature type="domain" description="UvrD-like helicase ATP-binding" evidence="15">
    <location>
        <begin position="3"/>
        <end position="473"/>
    </location>
</feature>
<keyword evidence="5 13" id="KW-0347">Helicase</keyword>
<dbReference type="HAMAP" id="MF_01451">
    <property type="entry name" value="AddA"/>
    <property type="match status" value="1"/>
</dbReference>
<dbReference type="InterPro" id="IPR038726">
    <property type="entry name" value="PDDEXK_AddAB-type"/>
</dbReference>
<evidence type="ECO:0000259" key="15">
    <source>
        <dbReference type="PROSITE" id="PS51198"/>
    </source>
</evidence>
<name>A0ABY5VJS4_9FIRM</name>
<dbReference type="PROSITE" id="PS51217">
    <property type="entry name" value="UVRD_HELICASE_CTER"/>
    <property type="match status" value="1"/>
</dbReference>
<evidence type="ECO:0000256" key="13">
    <source>
        <dbReference type="HAMAP-Rule" id="MF_01451"/>
    </source>
</evidence>
<comment type="cofactor">
    <cofactor evidence="13">
        <name>Mg(2+)</name>
        <dbReference type="ChEBI" id="CHEBI:18420"/>
    </cofactor>
</comment>
<evidence type="ECO:0000259" key="16">
    <source>
        <dbReference type="PROSITE" id="PS51217"/>
    </source>
</evidence>